<dbReference type="EMBL" id="JABSTQ010010080">
    <property type="protein sequence ID" value="KAG0423605.1"/>
    <property type="molecule type" value="Genomic_DNA"/>
</dbReference>
<comment type="caution">
    <text evidence="1">The sequence shown here is derived from an EMBL/GenBank/DDBJ whole genome shotgun (WGS) entry which is preliminary data.</text>
</comment>
<evidence type="ECO:0000313" key="1">
    <source>
        <dbReference type="EMBL" id="KAG0423605.1"/>
    </source>
</evidence>
<sequence>MSDNPWRQVSESAKKDGMLPVEDNAQQNNQTQLDKRGAPGVEESIASRQAAVVGSAAADAFLAQLRSQMNPAYQVDPGSSRSGLQSPPDFVAVQRGLVQNTGLPPTDPAADGMASQMATIAFLTQHQIDTSPPVVRFVFLSIEQHLGIHRLYTAMGLGGFFALYMIFGYFAQLLCNLVGFAIPAYASMRAIESTSKSDDTKWLTYWVVFACFSCVDFFADSILRYFPFYWLAKIIFLVYCFFPSERNGSVVLYSRLIRPYFLHSQGSVDAAVKNLASSATAGFESALRAAASAKSE</sequence>
<keyword evidence="2" id="KW-1185">Reference proteome</keyword>
<name>A0AC60PR76_IXOPE</name>
<gene>
    <name evidence="1" type="ORF">HPB47_000644</name>
</gene>
<dbReference type="Proteomes" id="UP000805193">
    <property type="component" value="Unassembled WGS sequence"/>
</dbReference>
<protein>
    <submittedName>
        <fullName evidence="1">Uncharacterized protein</fullName>
    </submittedName>
</protein>
<evidence type="ECO:0000313" key="2">
    <source>
        <dbReference type="Proteomes" id="UP000805193"/>
    </source>
</evidence>
<reference evidence="1 2" key="1">
    <citation type="journal article" date="2020" name="Cell">
        <title>Large-Scale Comparative Analyses of Tick Genomes Elucidate Their Genetic Diversity and Vector Capacities.</title>
        <authorList>
            <consortium name="Tick Genome and Microbiome Consortium (TIGMIC)"/>
            <person name="Jia N."/>
            <person name="Wang J."/>
            <person name="Shi W."/>
            <person name="Du L."/>
            <person name="Sun Y."/>
            <person name="Zhan W."/>
            <person name="Jiang J.F."/>
            <person name="Wang Q."/>
            <person name="Zhang B."/>
            <person name="Ji P."/>
            <person name="Bell-Sakyi L."/>
            <person name="Cui X.M."/>
            <person name="Yuan T.T."/>
            <person name="Jiang B.G."/>
            <person name="Yang W.F."/>
            <person name="Lam T.T."/>
            <person name="Chang Q.C."/>
            <person name="Ding S.J."/>
            <person name="Wang X.J."/>
            <person name="Zhu J.G."/>
            <person name="Ruan X.D."/>
            <person name="Zhao L."/>
            <person name="Wei J.T."/>
            <person name="Ye R.Z."/>
            <person name="Que T.C."/>
            <person name="Du C.H."/>
            <person name="Zhou Y.H."/>
            <person name="Cheng J.X."/>
            <person name="Dai P.F."/>
            <person name="Guo W.B."/>
            <person name="Han X.H."/>
            <person name="Huang E.J."/>
            <person name="Li L.F."/>
            <person name="Wei W."/>
            <person name="Gao Y.C."/>
            <person name="Liu J.Z."/>
            <person name="Shao H.Z."/>
            <person name="Wang X."/>
            <person name="Wang C.C."/>
            <person name="Yang T.C."/>
            <person name="Huo Q.B."/>
            <person name="Li W."/>
            <person name="Chen H.Y."/>
            <person name="Chen S.E."/>
            <person name="Zhou L.G."/>
            <person name="Ni X.B."/>
            <person name="Tian J.H."/>
            <person name="Sheng Y."/>
            <person name="Liu T."/>
            <person name="Pan Y.S."/>
            <person name="Xia L.Y."/>
            <person name="Li J."/>
            <person name="Zhao F."/>
            <person name="Cao W.C."/>
        </authorList>
    </citation>
    <scope>NUCLEOTIDE SEQUENCE [LARGE SCALE GENOMIC DNA]</scope>
    <source>
        <strain evidence="1">Iper-2018</strain>
    </source>
</reference>
<proteinExistence type="predicted"/>
<accession>A0AC60PR76</accession>
<organism evidence="1 2">
    <name type="scientific">Ixodes persulcatus</name>
    <name type="common">Taiga tick</name>
    <dbReference type="NCBI Taxonomy" id="34615"/>
    <lineage>
        <taxon>Eukaryota</taxon>
        <taxon>Metazoa</taxon>
        <taxon>Ecdysozoa</taxon>
        <taxon>Arthropoda</taxon>
        <taxon>Chelicerata</taxon>
        <taxon>Arachnida</taxon>
        <taxon>Acari</taxon>
        <taxon>Parasitiformes</taxon>
        <taxon>Ixodida</taxon>
        <taxon>Ixodoidea</taxon>
        <taxon>Ixodidae</taxon>
        <taxon>Ixodinae</taxon>
        <taxon>Ixodes</taxon>
    </lineage>
</organism>